<evidence type="ECO:0000259" key="3">
    <source>
        <dbReference type="PROSITE" id="PS50011"/>
    </source>
</evidence>
<dbReference type="SUPFAM" id="SSF56112">
    <property type="entry name" value="Protein kinase-like (PK-like)"/>
    <property type="match status" value="1"/>
</dbReference>
<feature type="region of interest" description="Disordered" evidence="2">
    <location>
        <begin position="973"/>
        <end position="1051"/>
    </location>
</feature>
<feature type="domain" description="Protein kinase" evidence="3">
    <location>
        <begin position="435"/>
        <end position="804"/>
    </location>
</feature>
<feature type="compositionally biased region" description="Low complexity" evidence="2">
    <location>
        <begin position="1361"/>
        <end position="1370"/>
    </location>
</feature>
<keyword evidence="1" id="KW-0863">Zinc-finger</keyword>
<dbReference type="GO" id="GO:0051082">
    <property type="term" value="F:unfolded protein binding"/>
    <property type="evidence" value="ECO:0007669"/>
    <property type="project" value="TreeGrafter"/>
</dbReference>
<dbReference type="PANTHER" id="PTHR13954:SF6">
    <property type="entry name" value="NON-SPECIFIC SERINE_THREONINE PROTEIN KINASE"/>
    <property type="match status" value="1"/>
</dbReference>
<keyword evidence="1" id="KW-0862">Zinc</keyword>
<feature type="compositionally biased region" description="Low complexity" evidence="2">
    <location>
        <begin position="1003"/>
        <end position="1017"/>
    </location>
</feature>
<dbReference type="GO" id="GO:0008270">
    <property type="term" value="F:zinc ion binding"/>
    <property type="evidence" value="ECO:0007669"/>
    <property type="project" value="UniProtKB-KW"/>
</dbReference>
<dbReference type="InterPro" id="IPR000571">
    <property type="entry name" value="Znf_CCCH"/>
</dbReference>
<dbReference type="InParanoid" id="A0A0G4GFB4"/>
<feature type="region of interest" description="Disordered" evidence="2">
    <location>
        <begin position="185"/>
        <end position="357"/>
    </location>
</feature>
<gene>
    <name evidence="5" type="ORF">Vbra_17675</name>
</gene>
<feature type="compositionally biased region" description="Low complexity" evidence="2">
    <location>
        <begin position="1342"/>
        <end position="1352"/>
    </location>
</feature>
<feature type="compositionally biased region" description="Low complexity" evidence="2">
    <location>
        <begin position="980"/>
        <end position="996"/>
    </location>
</feature>
<dbReference type="GO" id="GO:0004521">
    <property type="term" value="F:RNA endonuclease activity"/>
    <property type="evidence" value="ECO:0007669"/>
    <property type="project" value="InterPro"/>
</dbReference>
<dbReference type="PROSITE" id="PS50103">
    <property type="entry name" value="ZF_C3H1"/>
    <property type="match status" value="1"/>
</dbReference>
<feature type="region of interest" description="Disordered" evidence="2">
    <location>
        <begin position="375"/>
        <end position="416"/>
    </location>
</feature>
<evidence type="ECO:0000256" key="2">
    <source>
        <dbReference type="SAM" id="MobiDB-lite"/>
    </source>
</evidence>
<keyword evidence="1" id="KW-0479">Metal-binding</keyword>
<feature type="region of interest" description="Disordered" evidence="2">
    <location>
        <begin position="1342"/>
        <end position="1393"/>
    </location>
</feature>
<feature type="compositionally biased region" description="Basic and acidic residues" evidence="2">
    <location>
        <begin position="393"/>
        <end position="406"/>
    </location>
</feature>
<keyword evidence="6" id="KW-1185">Reference proteome</keyword>
<dbReference type="InterPro" id="IPR045133">
    <property type="entry name" value="IRE1/2-like"/>
</dbReference>
<dbReference type="InterPro" id="IPR000719">
    <property type="entry name" value="Prot_kinase_dom"/>
</dbReference>
<dbReference type="InterPro" id="IPR011009">
    <property type="entry name" value="Kinase-like_dom_sf"/>
</dbReference>
<feature type="region of interest" description="Disordered" evidence="2">
    <location>
        <begin position="1404"/>
        <end position="1423"/>
    </location>
</feature>
<reference evidence="5 6" key="1">
    <citation type="submission" date="2014-11" db="EMBL/GenBank/DDBJ databases">
        <authorList>
            <person name="Zhu J."/>
            <person name="Qi W."/>
            <person name="Song R."/>
        </authorList>
    </citation>
    <scope>NUCLEOTIDE SEQUENCE [LARGE SCALE GENOMIC DNA]</scope>
</reference>
<evidence type="ECO:0000259" key="4">
    <source>
        <dbReference type="PROSITE" id="PS50103"/>
    </source>
</evidence>
<sequence length="1423" mass="152410">MSLPPYLNEDQLSKFRTKYCERLIKHGRCCFGHQCQYSHLDWTRRSPEKFDYEPRLCPHVTLTPTIKNGRRATVATSTCPYDKKCPLAHTREEQMYHPRIYKTIECVRHKHTPCERYYCPFAHSKDELHDLTRNPGETLQDILGPFDSLEDLYPDEYSTEDQVTPQLKQRWIAQEKEFWNEKGHDFDIPPDVGQDDLGTLNIGATRRTHHGRGRDGRVYEDDDSSRYGRRHRGGGAAGGGRGGGAGGPGGGGRNTWRGGGAMGGGGGGGRGLGGGGGGGFPDYPYDDFALEDRRPSHRRTHNGPGSAVPRTRHPYPPTAAATADNRGGGSTSTGGGPNRNNGWPYGDGGLADEAEGMDGAIGGVGGGMRVGGGLLSPYQGKSGPASGGGEYLYARDERERPRREASSRGQGRGRRDGHPVLREVVWREVQGVFLYDPQALIGTARDDPQTKVYGGVMRRGAMDKYKVAVKAVPLALPSPSEDLLREFQVLLQQRHPKFVNLHAICITATCPPATQTNLFCPAMLPSIEGGPQKEGKYLWAALDLCVGRLDEMVPLERLKNTALDGPTPPFAFISLLHDFLDAIHSLHSVGIAHMRIHPGNVLVQSNYNLKLGDFLGKVRYVMVDALVDNGKGGIAKARDILTKMVDNKSECMWYAPELLQHLVDQRSRTHSLLEMQTTDHEQAAIATAIPTDTASPNTAADTLQAAQALALVEFKRQSQMIDLLKADVWSAALVMFYMASGGQHPCGDIDKPSPTVRRVREDDEPYKLRDLSKSAVLHDLLCLMLHKDPAKRISVQQALDHPLFWRTDETSNFLSICRDALDYWGYSLESSLPPPPSPLLSLGQALFDILHPDKIACRWKDILRQAHARRARQTLGLGMGLKVAEQVGGHTLEEIEERYRFKQPALSTTFRKSLEYETGASMLLFLSEYLKDETVPLPDRRRDVCDLFIHFSNITCASWECLWQFGFSAGLKAPPPPPHAAAAQPQQQPPQQQQQQQPPPLLPSIQQLPALSLPSRSGHGHHSQHQHHQAPSYGAGTTTTESPSSLPGEEFSATATTTAGRHVGYDPAMALAERANMSLGGPSREVSSSPETLNEGGGGLGAGVGVGVGVAGGLFEPNGSIGSIGSLVQFLTPDQQQQHQPFATTTATPFAMAPHTATAPHLHRHTRTHTHDLLTPAVPAGPSSGIFGSIAPMRTFTSESSGPDIGAENGMGMGVGGVAGSFAPGVWGTGAGGQQQSLFAFPLSSGGAGGSGEQPAAPFHHSQQQQAGSGPYQPPPMVVGSSSSSSGGGGGGGVFGGVGVGIGGEVPSSSSLRGMIDGDMMMGIQQLQQQLGCGGGGGVGVGTSSSVQSSISAAHSEAFQPHHQQQQQQQPGPPPPHVSTPNIITEPQGPPAAAAVAMAVGPSLPAPIARRPPKLGGSFQSQN</sequence>
<feature type="domain" description="C3H1-type" evidence="4">
    <location>
        <begin position="14"/>
        <end position="42"/>
    </location>
</feature>
<feature type="compositionally biased region" description="Polar residues" evidence="2">
    <location>
        <begin position="1035"/>
        <end position="1045"/>
    </location>
</feature>
<dbReference type="PANTHER" id="PTHR13954">
    <property type="entry name" value="IRE1-RELATED"/>
    <property type="match status" value="1"/>
</dbReference>
<dbReference type="GO" id="GO:0005524">
    <property type="term" value="F:ATP binding"/>
    <property type="evidence" value="ECO:0007669"/>
    <property type="project" value="InterPro"/>
</dbReference>
<name>A0A0G4GFB4_VITBC</name>
<dbReference type="STRING" id="1169540.A0A0G4GFB4"/>
<dbReference type="Proteomes" id="UP000041254">
    <property type="component" value="Unassembled WGS sequence"/>
</dbReference>
<evidence type="ECO:0000313" key="5">
    <source>
        <dbReference type="EMBL" id="CEM28199.1"/>
    </source>
</evidence>
<proteinExistence type="predicted"/>
<feature type="compositionally biased region" description="Basic residues" evidence="2">
    <location>
        <begin position="1018"/>
        <end position="1028"/>
    </location>
</feature>
<feature type="region of interest" description="Disordered" evidence="2">
    <location>
        <begin position="1241"/>
        <end position="1292"/>
    </location>
</feature>
<dbReference type="GO" id="GO:0004674">
    <property type="term" value="F:protein serine/threonine kinase activity"/>
    <property type="evidence" value="ECO:0007669"/>
    <property type="project" value="InterPro"/>
</dbReference>
<dbReference type="GO" id="GO:0036498">
    <property type="term" value="P:IRE1-mediated unfolded protein response"/>
    <property type="evidence" value="ECO:0007669"/>
    <property type="project" value="TreeGrafter"/>
</dbReference>
<dbReference type="Pfam" id="PF07714">
    <property type="entry name" value="PK_Tyr_Ser-Thr"/>
    <property type="match status" value="1"/>
</dbReference>
<feature type="compositionally biased region" description="Gly residues" evidence="2">
    <location>
        <begin position="234"/>
        <end position="280"/>
    </location>
</feature>
<organism evidence="5 6">
    <name type="scientific">Vitrella brassicaformis (strain CCMP3155)</name>
    <dbReference type="NCBI Taxonomy" id="1169540"/>
    <lineage>
        <taxon>Eukaryota</taxon>
        <taxon>Sar</taxon>
        <taxon>Alveolata</taxon>
        <taxon>Colpodellida</taxon>
        <taxon>Vitrellaceae</taxon>
        <taxon>Vitrella</taxon>
    </lineage>
</organism>
<feature type="zinc finger region" description="C3H1-type" evidence="1">
    <location>
        <begin position="14"/>
        <end position="42"/>
    </location>
</feature>
<evidence type="ECO:0000313" key="6">
    <source>
        <dbReference type="Proteomes" id="UP000041254"/>
    </source>
</evidence>
<dbReference type="OrthoDB" id="329865at2759"/>
<dbReference type="SMART" id="SM00220">
    <property type="entry name" value="S_TKc"/>
    <property type="match status" value="1"/>
</dbReference>
<dbReference type="PROSITE" id="PS50011">
    <property type="entry name" value="PROTEIN_KINASE_DOM"/>
    <property type="match status" value="1"/>
</dbReference>
<dbReference type="GO" id="GO:1990604">
    <property type="term" value="C:IRE1-TRAF2-ASK1 complex"/>
    <property type="evidence" value="ECO:0007669"/>
    <property type="project" value="TreeGrafter"/>
</dbReference>
<dbReference type="VEuPathDB" id="CryptoDB:Vbra_17675"/>
<evidence type="ECO:0000256" key="1">
    <source>
        <dbReference type="PROSITE-ProRule" id="PRU00723"/>
    </source>
</evidence>
<dbReference type="Gene3D" id="1.10.510.10">
    <property type="entry name" value="Transferase(Phosphotransferase) domain 1"/>
    <property type="match status" value="2"/>
</dbReference>
<evidence type="ECO:0008006" key="7">
    <source>
        <dbReference type="Google" id="ProtNLM"/>
    </source>
</evidence>
<accession>A0A0G4GFB4</accession>
<dbReference type="InterPro" id="IPR001245">
    <property type="entry name" value="Ser-Thr/Tyr_kinase_cat_dom"/>
</dbReference>
<protein>
    <recommendedName>
        <fullName evidence="7">Protein kinase domain-containing protein</fullName>
    </recommendedName>
</protein>
<dbReference type="EMBL" id="CDMY01000646">
    <property type="protein sequence ID" value="CEM28199.1"/>
    <property type="molecule type" value="Genomic_DNA"/>
</dbReference>
<feature type="compositionally biased region" description="Gly residues" evidence="2">
    <location>
        <begin position="326"/>
        <end position="337"/>
    </location>
</feature>